<evidence type="ECO:0008006" key="3">
    <source>
        <dbReference type="Google" id="ProtNLM"/>
    </source>
</evidence>
<dbReference type="InParanoid" id="A0A1Y1X1Q6"/>
<dbReference type="GO" id="GO:0016538">
    <property type="term" value="F:cyclin-dependent protein serine/threonine kinase regulator activity"/>
    <property type="evidence" value="ECO:0007669"/>
    <property type="project" value="TreeGrafter"/>
</dbReference>
<evidence type="ECO:0000313" key="1">
    <source>
        <dbReference type="EMBL" id="ORX79703.1"/>
    </source>
</evidence>
<dbReference type="InterPro" id="IPR013922">
    <property type="entry name" value="Cyclin_PHO80-like"/>
</dbReference>
<gene>
    <name evidence="1" type="ORF">K493DRAFT_321007</name>
</gene>
<sequence length="253" mass="29384">MVYLVHGESRFTPKSLVLFSSWNKPSIDWSRYDQVIEKLEVTEQEMEATVEFSGLVADMVTNLWSFRDAPQSRTQSPQAQSRRMEMIEFVQRLLIFTDAPSTVVFVGLNYLYRLRTSGIFTEDPACGSEYRVLVVALLVASKYIEDQSYSNQSWSEVSGFDAEEVNLMEREFLTELDWNLWISPEEYEGWIEGIDHWLAKEEWENEGTESEADSELDSEYEWPLTPHSLDAECQKFTQLSLAQELKLSNDGMY</sequence>
<keyword evidence="2" id="KW-1185">Reference proteome</keyword>
<dbReference type="OrthoDB" id="244495at2759"/>
<dbReference type="Pfam" id="PF08613">
    <property type="entry name" value="Cyclin"/>
    <property type="match status" value="1"/>
</dbReference>
<dbReference type="GO" id="GO:0005634">
    <property type="term" value="C:nucleus"/>
    <property type="evidence" value="ECO:0007669"/>
    <property type="project" value="TreeGrafter"/>
</dbReference>
<dbReference type="PANTHER" id="PTHR15615">
    <property type="match status" value="1"/>
</dbReference>
<reference evidence="1 2" key="1">
    <citation type="submission" date="2016-07" db="EMBL/GenBank/DDBJ databases">
        <title>Pervasive Adenine N6-methylation of Active Genes in Fungi.</title>
        <authorList>
            <consortium name="DOE Joint Genome Institute"/>
            <person name="Mondo S.J."/>
            <person name="Dannebaum R.O."/>
            <person name="Kuo R.C."/>
            <person name="Labutti K."/>
            <person name="Haridas S."/>
            <person name="Kuo A."/>
            <person name="Salamov A."/>
            <person name="Ahrendt S.R."/>
            <person name="Lipzen A."/>
            <person name="Sullivan W."/>
            <person name="Andreopoulos W.B."/>
            <person name="Clum A."/>
            <person name="Lindquist E."/>
            <person name="Daum C."/>
            <person name="Ramamoorthy G.K."/>
            <person name="Gryganskyi A."/>
            <person name="Culley D."/>
            <person name="Magnuson J.K."/>
            <person name="James T.Y."/>
            <person name="O'Malley M.A."/>
            <person name="Stajich J.E."/>
            <person name="Spatafora J.W."/>
            <person name="Visel A."/>
            <person name="Grigoriev I.V."/>
        </authorList>
    </citation>
    <scope>NUCLEOTIDE SEQUENCE [LARGE SCALE GENOMIC DNA]</scope>
    <source>
        <strain evidence="1 2">CBS 931.73</strain>
    </source>
</reference>
<organism evidence="1 2">
    <name type="scientific">Basidiobolus meristosporus CBS 931.73</name>
    <dbReference type="NCBI Taxonomy" id="1314790"/>
    <lineage>
        <taxon>Eukaryota</taxon>
        <taxon>Fungi</taxon>
        <taxon>Fungi incertae sedis</taxon>
        <taxon>Zoopagomycota</taxon>
        <taxon>Entomophthoromycotina</taxon>
        <taxon>Basidiobolomycetes</taxon>
        <taxon>Basidiobolales</taxon>
        <taxon>Basidiobolaceae</taxon>
        <taxon>Basidiobolus</taxon>
    </lineage>
</organism>
<dbReference type="PANTHER" id="PTHR15615:SF27">
    <property type="entry name" value="PHO85 CYCLIN CLG1"/>
    <property type="match status" value="1"/>
</dbReference>
<dbReference type="AlphaFoldDB" id="A0A1Y1X1Q6"/>
<comment type="caution">
    <text evidence="1">The sequence shown here is derived from an EMBL/GenBank/DDBJ whole genome shotgun (WGS) entry which is preliminary data.</text>
</comment>
<dbReference type="GO" id="GO:0000307">
    <property type="term" value="C:cyclin-dependent protein kinase holoenzyme complex"/>
    <property type="evidence" value="ECO:0007669"/>
    <property type="project" value="TreeGrafter"/>
</dbReference>
<dbReference type="CDD" id="cd20557">
    <property type="entry name" value="CYCLIN_ScPCL1-like"/>
    <property type="match status" value="1"/>
</dbReference>
<proteinExistence type="predicted"/>
<dbReference type="EMBL" id="MCFE01000771">
    <property type="protein sequence ID" value="ORX79703.1"/>
    <property type="molecule type" value="Genomic_DNA"/>
</dbReference>
<dbReference type="Proteomes" id="UP000193498">
    <property type="component" value="Unassembled WGS sequence"/>
</dbReference>
<dbReference type="GO" id="GO:0019901">
    <property type="term" value="F:protein kinase binding"/>
    <property type="evidence" value="ECO:0007669"/>
    <property type="project" value="InterPro"/>
</dbReference>
<dbReference type="STRING" id="1314790.A0A1Y1X1Q6"/>
<accession>A0A1Y1X1Q6</accession>
<protein>
    <recommendedName>
        <fullName evidence="3">Cyclin N-terminal domain-containing protein</fullName>
    </recommendedName>
</protein>
<dbReference type="Gene3D" id="1.10.472.10">
    <property type="entry name" value="Cyclin-like"/>
    <property type="match status" value="1"/>
</dbReference>
<name>A0A1Y1X1Q6_9FUNG</name>
<dbReference type="InterPro" id="IPR036915">
    <property type="entry name" value="Cyclin-like_sf"/>
</dbReference>
<evidence type="ECO:0000313" key="2">
    <source>
        <dbReference type="Proteomes" id="UP000193498"/>
    </source>
</evidence>
<dbReference type="SUPFAM" id="SSF47954">
    <property type="entry name" value="Cyclin-like"/>
    <property type="match status" value="1"/>
</dbReference>